<proteinExistence type="predicted"/>
<reference evidence="1" key="1">
    <citation type="submission" date="2018-05" db="EMBL/GenBank/DDBJ databases">
        <title>Draft genome of Mucuna pruriens seed.</title>
        <authorList>
            <person name="Nnadi N.E."/>
            <person name="Vos R."/>
            <person name="Hasami M.H."/>
            <person name="Devisetty U.K."/>
            <person name="Aguiy J.C."/>
        </authorList>
    </citation>
    <scope>NUCLEOTIDE SEQUENCE [LARGE SCALE GENOMIC DNA]</scope>
    <source>
        <strain evidence="1">JCA_2017</strain>
    </source>
</reference>
<dbReference type="Proteomes" id="UP000257109">
    <property type="component" value="Unassembled WGS sequence"/>
</dbReference>
<evidence type="ECO:0000313" key="1">
    <source>
        <dbReference type="EMBL" id="RDX73500.1"/>
    </source>
</evidence>
<gene>
    <name evidence="1" type="ORF">CR513_46889</name>
</gene>
<organism evidence="1 2">
    <name type="scientific">Mucuna pruriens</name>
    <name type="common">Velvet bean</name>
    <name type="synonym">Dolichos pruriens</name>
    <dbReference type="NCBI Taxonomy" id="157652"/>
    <lineage>
        <taxon>Eukaryota</taxon>
        <taxon>Viridiplantae</taxon>
        <taxon>Streptophyta</taxon>
        <taxon>Embryophyta</taxon>
        <taxon>Tracheophyta</taxon>
        <taxon>Spermatophyta</taxon>
        <taxon>Magnoliopsida</taxon>
        <taxon>eudicotyledons</taxon>
        <taxon>Gunneridae</taxon>
        <taxon>Pentapetalae</taxon>
        <taxon>rosids</taxon>
        <taxon>fabids</taxon>
        <taxon>Fabales</taxon>
        <taxon>Fabaceae</taxon>
        <taxon>Papilionoideae</taxon>
        <taxon>50 kb inversion clade</taxon>
        <taxon>NPAAA clade</taxon>
        <taxon>indigoferoid/millettioid clade</taxon>
        <taxon>Phaseoleae</taxon>
        <taxon>Mucuna</taxon>
    </lineage>
</organism>
<comment type="caution">
    <text evidence="1">The sequence shown here is derived from an EMBL/GenBank/DDBJ whole genome shotgun (WGS) entry which is preliminary data.</text>
</comment>
<feature type="non-terminal residue" evidence="1">
    <location>
        <position position="143"/>
    </location>
</feature>
<name>A0A371F5B9_MUCPR</name>
<dbReference type="PANTHER" id="PTHR33067:SF9">
    <property type="entry name" value="RNA-DIRECTED DNA POLYMERASE"/>
    <property type="match status" value="1"/>
</dbReference>
<accession>A0A371F5B9</accession>
<evidence type="ECO:0000313" key="2">
    <source>
        <dbReference type="Proteomes" id="UP000257109"/>
    </source>
</evidence>
<dbReference type="EMBL" id="QJKJ01010503">
    <property type="protein sequence ID" value="RDX73500.1"/>
    <property type="molecule type" value="Genomic_DNA"/>
</dbReference>
<dbReference type="AlphaFoldDB" id="A0A371F5B9"/>
<dbReference type="InterPro" id="IPR021109">
    <property type="entry name" value="Peptidase_aspartic_dom_sf"/>
</dbReference>
<protein>
    <submittedName>
        <fullName evidence="1">Uncharacterized protein</fullName>
    </submittedName>
</protein>
<dbReference type="Gene3D" id="2.40.70.10">
    <property type="entry name" value="Acid Proteases"/>
    <property type="match status" value="1"/>
</dbReference>
<keyword evidence="2" id="KW-1185">Reference proteome</keyword>
<dbReference type="PANTHER" id="PTHR33067">
    <property type="entry name" value="RNA-DIRECTED DNA POLYMERASE-RELATED"/>
    <property type="match status" value="1"/>
</dbReference>
<sequence>MLIDVTCERAYNLKPLDESLEIIEFSFPQRMKKKEDETKHLLRSVVANVSLMSLSLLKKLDRSEVKTTRMTTQLVDKSIKYSFDIIDNVPIKVDKFTFHICKTILSNYILINVQQEKLKLKDHNEEVIFSFFKDSSHATNTNE</sequence>
<dbReference type="OrthoDB" id="1744168at2759"/>